<keyword evidence="7" id="KW-1185">Reference proteome</keyword>
<dbReference type="Gene3D" id="3.40.50.10750">
    <property type="entry name" value="Isocitrate/Isopropylmalate dehydrogenase-like"/>
    <property type="match status" value="1"/>
</dbReference>
<dbReference type="InterPro" id="IPR012147">
    <property type="entry name" value="P_Ac_Bu_trans"/>
</dbReference>
<dbReference type="Gene3D" id="3.40.50.10950">
    <property type="match status" value="1"/>
</dbReference>
<proteinExistence type="inferred from homology"/>
<evidence type="ECO:0000256" key="2">
    <source>
        <dbReference type="ARBA" id="ARBA00005656"/>
    </source>
</evidence>
<reference evidence="6 7" key="1">
    <citation type="journal article" date="2018" name="bioRxiv">
        <title>Evidence of independent acquisition and adaption of ultra-small bacteria to human hosts across the highly diverse yet reduced genomes of the phylum Saccharibacteria.</title>
        <authorList>
            <person name="McLean J.S."/>
            <person name="Bor B."/>
            <person name="To T.T."/>
            <person name="Liu Q."/>
            <person name="Kearns K.A."/>
            <person name="Solden L.M."/>
            <person name="Wrighton K.C."/>
            <person name="He X."/>
            <person name="Shi W."/>
        </authorList>
    </citation>
    <scope>NUCLEOTIDE SEQUENCE [LARGE SCALE GENOMIC DNA]</scope>
    <source>
        <strain evidence="6 7">TM7_KMM_G3_1_HOT_351</strain>
    </source>
</reference>
<dbReference type="PANTHER" id="PTHR43356:SF3">
    <property type="entry name" value="PHOSPHATE ACETYLTRANSFERASE"/>
    <property type="match status" value="1"/>
</dbReference>
<evidence type="ECO:0000256" key="1">
    <source>
        <dbReference type="ARBA" id="ARBA00000705"/>
    </source>
</evidence>
<protein>
    <submittedName>
        <fullName evidence="6">Ethanolamine utilization protein EutD</fullName>
    </submittedName>
</protein>
<organism evidence="6 7">
    <name type="scientific">Candidatus Nanosyncoccus nanoralicus</name>
    <dbReference type="NCBI Taxonomy" id="2171996"/>
    <lineage>
        <taxon>Bacteria</taxon>
        <taxon>Candidatus Saccharimonadota</taxon>
        <taxon>Candidatus Nanosyncoccalia</taxon>
        <taxon>Candidatus Nanosyncoccales</taxon>
        <taxon>Candidatus Nanosyncoccaceae</taxon>
        <taxon>Candidatus Nanosyncoccus</taxon>
    </lineage>
</organism>
<evidence type="ECO:0000313" key="6">
    <source>
        <dbReference type="EMBL" id="RYC73982.1"/>
    </source>
</evidence>
<keyword evidence="3" id="KW-0808">Transferase</keyword>
<dbReference type="SUPFAM" id="SSF53659">
    <property type="entry name" value="Isocitrate/Isopropylmalate dehydrogenase-like"/>
    <property type="match status" value="1"/>
</dbReference>
<comment type="caution">
    <text evidence="6">The sequence shown here is derived from an EMBL/GenBank/DDBJ whole genome shotgun (WGS) entry which is preliminary data.</text>
</comment>
<dbReference type="InterPro" id="IPR050500">
    <property type="entry name" value="Phos_Acetyltrans/Butyryltrans"/>
</dbReference>
<evidence type="ECO:0000313" key="7">
    <source>
        <dbReference type="Proteomes" id="UP001191004"/>
    </source>
</evidence>
<dbReference type="Pfam" id="PF01515">
    <property type="entry name" value="PTA_PTB"/>
    <property type="match status" value="1"/>
</dbReference>
<dbReference type="InterPro" id="IPR042113">
    <property type="entry name" value="P_AcTrfase_dom1"/>
</dbReference>
<dbReference type="InterPro" id="IPR002505">
    <property type="entry name" value="PTA_PTB"/>
</dbReference>
<evidence type="ECO:0000256" key="4">
    <source>
        <dbReference type="ARBA" id="ARBA00023315"/>
    </source>
</evidence>
<accession>A0ABY0FMT2</accession>
<dbReference type="InterPro" id="IPR042112">
    <property type="entry name" value="P_AcTrfase_dom2"/>
</dbReference>
<dbReference type="RefSeq" id="WP_129603787.1">
    <property type="nucleotide sequence ID" value="NZ_PRLL01000001.1"/>
</dbReference>
<dbReference type="PIRSF" id="PIRSF000428">
    <property type="entry name" value="P_Ac_trans"/>
    <property type="match status" value="1"/>
</dbReference>
<name>A0ABY0FMT2_9BACT</name>
<sequence>MSQRRIVFPEFTNPYIQEAIKIAKEKFSDFEAVGADNLEHACAAVKAGVADAMIAGIDYTSREVILAARDIIGVKNPRQLEKPTFSASFIFTKENKATPLGQSVFILGDAAACKHPNFDQLYDITLQTHETAAKYFKYLNYESTDSALNNFLTPRIAMLSFSTLGSGGRDETISLAQAVVEKVRETHPKILIDGEMQLDAAINPRIGEKKAPNSPVAGYANVLIVPDLNSGNILYKAMEQFGNFTAAGPILQGFNAPVSDLSRGSTVLDIVSVIEAELALVS</sequence>
<feature type="domain" description="Phosphate acetyl/butaryl transferase" evidence="5">
    <location>
        <begin position="13"/>
        <end position="274"/>
    </location>
</feature>
<reference evidence="6 7" key="2">
    <citation type="journal article" date="2020" name="Cell Rep.">
        <title>Acquisition and Adaptation of Ultra-small Parasitic Reduced Genome Bacteria to Mammalian Hosts.</title>
        <authorList>
            <person name="McLean J.S."/>
            <person name="Bor B."/>
            <person name="Kerns K.A."/>
            <person name="Liu Q."/>
            <person name="To T.T."/>
            <person name="Solden L."/>
            <person name="Hendrickson E.L."/>
            <person name="Wrighton K."/>
            <person name="Shi W."/>
            <person name="He X."/>
        </authorList>
    </citation>
    <scope>NUCLEOTIDE SEQUENCE [LARGE SCALE GENOMIC DNA]</scope>
    <source>
        <strain evidence="6 7">TM7_KMM_G3_1_HOT_351</strain>
    </source>
</reference>
<comment type="catalytic activity">
    <reaction evidence="1">
        <text>acetyl-CoA + phosphate = acetyl phosphate + CoA</text>
        <dbReference type="Rhea" id="RHEA:19521"/>
        <dbReference type="ChEBI" id="CHEBI:22191"/>
        <dbReference type="ChEBI" id="CHEBI:43474"/>
        <dbReference type="ChEBI" id="CHEBI:57287"/>
        <dbReference type="ChEBI" id="CHEBI:57288"/>
        <dbReference type="EC" id="2.3.1.8"/>
    </reaction>
</comment>
<dbReference type="PANTHER" id="PTHR43356">
    <property type="entry name" value="PHOSPHATE ACETYLTRANSFERASE"/>
    <property type="match status" value="1"/>
</dbReference>
<gene>
    <name evidence="6" type="primary">eutD</name>
    <name evidence="6" type="ORF">G3KMM_00022</name>
</gene>
<evidence type="ECO:0000256" key="3">
    <source>
        <dbReference type="ARBA" id="ARBA00022679"/>
    </source>
</evidence>
<evidence type="ECO:0000259" key="5">
    <source>
        <dbReference type="Pfam" id="PF01515"/>
    </source>
</evidence>
<dbReference type="Proteomes" id="UP001191004">
    <property type="component" value="Unassembled WGS sequence"/>
</dbReference>
<keyword evidence="4" id="KW-0012">Acyltransferase</keyword>
<dbReference type="EMBL" id="PRLL01000001">
    <property type="protein sequence ID" value="RYC73982.1"/>
    <property type="molecule type" value="Genomic_DNA"/>
</dbReference>
<comment type="similarity">
    <text evidence="2">Belongs to the phosphate acetyltransferase and butyryltransferase family.</text>
</comment>